<dbReference type="GO" id="GO:0022857">
    <property type="term" value="F:transmembrane transporter activity"/>
    <property type="evidence" value="ECO:0007669"/>
    <property type="project" value="InterPro"/>
</dbReference>
<dbReference type="PANTHER" id="PTHR23526:SF2">
    <property type="entry name" value="MAJOR FACILITATOR SUPERFAMILY (MFS) PROFILE DOMAIN-CONTAINING PROTEIN"/>
    <property type="match status" value="1"/>
</dbReference>
<gene>
    <name evidence="3" type="ORF">C7U54_00850</name>
</gene>
<comment type="caution">
    <text evidence="3">The sequence shown here is derived from an EMBL/GenBank/DDBJ whole genome shotgun (WGS) entry which is preliminary data.</text>
</comment>
<accession>A0A2T3G719</accession>
<evidence type="ECO:0000256" key="1">
    <source>
        <dbReference type="ARBA" id="ARBA00004651"/>
    </source>
</evidence>
<dbReference type="RefSeq" id="WP_032090448.1">
    <property type="nucleotide sequence ID" value="NZ_CAKMUM010000002.1"/>
</dbReference>
<dbReference type="SUPFAM" id="SSF103473">
    <property type="entry name" value="MFS general substrate transporter"/>
    <property type="match status" value="2"/>
</dbReference>
<feature type="transmembrane region" description="Helical" evidence="2">
    <location>
        <begin position="349"/>
        <end position="368"/>
    </location>
</feature>
<sequence>MLKIKNTLTKETKYLLIVGMLFLAGSNIASVFLNVYLVRLTNSIFIILFQNILNYVSLLIAFIIGTKFISKINLVTFLKTGIFSMIAYYLLILSLKEQAQLFLIPLGIFNGIGQGFYYFSFNLLTGQLVKESEQGRFFSYQQTFSYLFGIIMPSLSGYIISIYTKLTGYYILFFISALLLIIGIYMSIFIKGLTLNQNIRLLEVLKLKGNKYWNANKYYNFSNGIRDSIFNQIFTVFAYTIISNEQIIGQFNSIMACIGIFSSSLIASKFNRTNQKNYHLIASMIYFGIMSLLGIFQSPKILLITYILLGVVYCWNQTIFQSVKFQLAKIANNDYNQYEYIVASEFPIALGRIIGLSISLITCSLFSLNNAYRFLIIFNGTLWLIDHFIINKKVQWLEKEKL</sequence>
<organism evidence="3 4">
    <name type="scientific">Faecalibacillus intestinalis</name>
    <dbReference type="NCBI Taxonomy" id="1982626"/>
    <lineage>
        <taxon>Bacteria</taxon>
        <taxon>Bacillati</taxon>
        <taxon>Bacillota</taxon>
        <taxon>Erysipelotrichia</taxon>
        <taxon>Erysipelotrichales</taxon>
        <taxon>Coprobacillaceae</taxon>
        <taxon>Faecalibacillus</taxon>
    </lineage>
</organism>
<feature type="transmembrane region" description="Helical" evidence="2">
    <location>
        <begin position="278"/>
        <end position="295"/>
    </location>
</feature>
<keyword evidence="2" id="KW-0812">Transmembrane</keyword>
<reference evidence="3 4" key="1">
    <citation type="journal article" date="2019" name="Int. J. Syst. Evol. Microbiol.">
        <title>Faecalibacillus intestinalis gen. nov., sp. nov. and Faecalibacillus faecis sp. nov., isolated from human faeces.</title>
        <authorList>
            <person name="Seo B."/>
            <person name="Jeon K."/>
            <person name="Baek I."/>
            <person name="Lee Y.M."/>
            <person name="Baek K."/>
            <person name="Ko G."/>
        </authorList>
    </citation>
    <scope>NUCLEOTIDE SEQUENCE [LARGE SCALE GENOMIC DNA]</scope>
    <source>
        <strain evidence="3 4">SNUG30099</strain>
    </source>
</reference>
<dbReference type="Gene3D" id="1.20.1250.20">
    <property type="entry name" value="MFS general substrate transporter like domains"/>
    <property type="match status" value="1"/>
</dbReference>
<feature type="transmembrane region" description="Helical" evidence="2">
    <location>
        <begin position="301"/>
        <end position="320"/>
    </location>
</feature>
<proteinExistence type="predicted"/>
<dbReference type="InterPro" id="IPR011701">
    <property type="entry name" value="MFS"/>
</dbReference>
<feature type="transmembrane region" description="Helical" evidence="2">
    <location>
        <begin position="76"/>
        <end position="95"/>
    </location>
</feature>
<name>A0A2T3G719_9FIRM</name>
<evidence type="ECO:0000313" key="3">
    <source>
        <dbReference type="EMBL" id="PST43292.1"/>
    </source>
</evidence>
<evidence type="ECO:0000313" key="4">
    <source>
        <dbReference type="Proteomes" id="UP000240974"/>
    </source>
</evidence>
<dbReference type="InterPro" id="IPR036259">
    <property type="entry name" value="MFS_trans_sf"/>
</dbReference>
<comment type="subcellular location">
    <subcellularLocation>
        <location evidence="1">Cell membrane</location>
        <topology evidence="1">Multi-pass membrane protein</topology>
    </subcellularLocation>
</comment>
<dbReference type="PANTHER" id="PTHR23526">
    <property type="entry name" value="INTEGRAL MEMBRANE TRANSPORT PROTEIN-RELATED"/>
    <property type="match status" value="1"/>
</dbReference>
<dbReference type="InterPro" id="IPR052528">
    <property type="entry name" value="Sugar_transport-like"/>
</dbReference>
<feature type="transmembrane region" description="Helical" evidence="2">
    <location>
        <begin position="101"/>
        <end position="124"/>
    </location>
</feature>
<keyword evidence="4" id="KW-1185">Reference proteome</keyword>
<dbReference type="Pfam" id="PF07690">
    <property type="entry name" value="MFS_1"/>
    <property type="match status" value="1"/>
</dbReference>
<feature type="transmembrane region" description="Helical" evidence="2">
    <location>
        <begin position="12"/>
        <end position="37"/>
    </location>
</feature>
<dbReference type="EMBL" id="PYLQ01000001">
    <property type="protein sequence ID" value="PST43292.1"/>
    <property type="molecule type" value="Genomic_DNA"/>
</dbReference>
<feature type="transmembrane region" description="Helical" evidence="2">
    <location>
        <begin position="144"/>
        <end position="163"/>
    </location>
</feature>
<evidence type="ECO:0000256" key="2">
    <source>
        <dbReference type="SAM" id="Phobius"/>
    </source>
</evidence>
<feature type="transmembrane region" description="Helical" evidence="2">
    <location>
        <begin position="374"/>
        <end position="391"/>
    </location>
</feature>
<dbReference type="GO" id="GO:0005886">
    <property type="term" value="C:plasma membrane"/>
    <property type="evidence" value="ECO:0007669"/>
    <property type="project" value="UniProtKB-SubCell"/>
</dbReference>
<protein>
    <submittedName>
        <fullName evidence="3">MFS transporter</fullName>
    </submittedName>
</protein>
<dbReference type="AlphaFoldDB" id="A0A2T3G719"/>
<feature type="transmembrane region" description="Helical" evidence="2">
    <location>
        <begin position="43"/>
        <end position="64"/>
    </location>
</feature>
<feature type="transmembrane region" description="Helical" evidence="2">
    <location>
        <begin position="169"/>
        <end position="190"/>
    </location>
</feature>
<dbReference type="Proteomes" id="UP000240974">
    <property type="component" value="Unassembled WGS sequence"/>
</dbReference>
<keyword evidence="2" id="KW-0472">Membrane</keyword>
<keyword evidence="2" id="KW-1133">Transmembrane helix</keyword>